<comment type="caution">
    <text evidence="2">The sequence shown here is derived from an EMBL/GenBank/DDBJ whole genome shotgun (WGS) entry which is preliminary data.</text>
</comment>
<dbReference type="GO" id="GO:0008081">
    <property type="term" value="F:phosphoric diester hydrolase activity"/>
    <property type="evidence" value="ECO:0007669"/>
    <property type="project" value="TreeGrafter"/>
</dbReference>
<dbReference type="PANTHER" id="PTHR21445:SF0">
    <property type="entry name" value="APURINIC-APYRIMIDINIC ENDONUCLEASE"/>
    <property type="match status" value="1"/>
</dbReference>
<keyword evidence="2" id="KW-0378">Hydrolase</keyword>
<gene>
    <name evidence="2" type="ORF">CF15_07930</name>
</gene>
<keyword evidence="3" id="KW-1185">Reference proteome</keyword>
<dbReference type="RefSeq" id="WP_058371470.1">
    <property type="nucleotide sequence ID" value="NZ_LNTB01000002.1"/>
</dbReference>
<dbReference type="SUPFAM" id="SSF51658">
    <property type="entry name" value="Xylose isomerase-like"/>
    <property type="match status" value="1"/>
</dbReference>
<evidence type="ECO:0000313" key="3">
    <source>
        <dbReference type="Proteomes" id="UP000053352"/>
    </source>
</evidence>
<proteinExistence type="predicted"/>
<dbReference type="InterPro" id="IPR013022">
    <property type="entry name" value="Xyl_isomerase-like_TIM-brl"/>
</dbReference>
<dbReference type="Proteomes" id="UP000053352">
    <property type="component" value="Unassembled WGS sequence"/>
</dbReference>
<evidence type="ECO:0000259" key="1">
    <source>
        <dbReference type="Pfam" id="PF01261"/>
    </source>
</evidence>
<dbReference type="InterPro" id="IPR001719">
    <property type="entry name" value="AP_endonuc_2"/>
</dbReference>
<dbReference type="OrthoDB" id="33250at2157"/>
<dbReference type="CDD" id="cd00019">
    <property type="entry name" value="AP2Ec"/>
    <property type="match status" value="1"/>
</dbReference>
<dbReference type="InterPro" id="IPR036237">
    <property type="entry name" value="Xyl_isomerase-like_sf"/>
</dbReference>
<evidence type="ECO:0000313" key="2">
    <source>
        <dbReference type="EMBL" id="KSW10705.1"/>
    </source>
</evidence>
<keyword evidence="2" id="KW-0540">Nuclease</keyword>
<dbReference type="Gene3D" id="3.20.20.150">
    <property type="entry name" value="Divalent-metal-dependent TIM barrel enzymes"/>
    <property type="match status" value="1"/>
</dbReference>
<dbReference type="Pfam" id="PF01261">
    <property type="entry name" value="AP_endonuc_2"/>
    <property type="match status" value="1"/>
</dbReference>
<dbReference type="GO" id="GO:0008270">
    <property type="term" value="F:zinc ion binding"/>
    <property type="evidence" value="ECO:0007669"/>
    <property type="project" value="InterPro"/>
</dbReference>
<dbReference type="STRING" id="2309.CF15_07930"/>
<name>A0A0V8RRL9_PYROC</name>
<dbReference type="GO" id="GO:0003906">
    <property type="term" value="F:DNA-(apurinic or apyrimidinic site) endonuclease activity"/>
    <property type="evidence" value="ECO:0007669"/>
    <property type="project" value="TreeGrafter"/>
</dbReference>
<keyword evidence="2" id="KW-0255">Endonuclease</keyword>
<dbReference type="AlphaFoldDB" id="A0A0V8RRL9"/>
<dbReference type="PANTHER" id="PTHR21445">
    <property type="entry name" value="ENDONUCLEASE IV ENDODEOXYRIBONUCLEASE IV"/>
    <property type="match status" value="1"/>
</dbReference>
<organism evidence="2 3">
    <name type="scientific">Pyrodictium occultum</name>
    <dbReference type="NCBI Taxonomy" id="2309"/>
    <lineage>
        <taxon>Archaea</taxon>
        <taxon>Thermoproteota</taxon>
        <taxon>Thermoprotei</taxon>
        <taxon>Desulfurococcales</taxon>
        <taxon>Pyrodictiaceae</taxon>
        <taxon>Pyrodictium</taxon>
    </lineage>
</organism>
<feature type="domain" description="Xylose isomerase-like TIM barrel" evidence="1">
    <location>
        <begin position="26"/>
        <end position="265"/>
    </location>
</feature>
<dbReference type="SMART" id="SM00518">
    <property type="entry name" value="AP2Ec"/>
    <property type="match status" value="1"/>
</dbReference>
<protein>
    <submittedName>
        <fullName evidence="2">Endonuclease IV</fullName>
    </submittedName>
</protein>
<dbReference type="EMBL" id="LNTB01000002">
    <property type="protein sequence ID" value="KSW10705.1"/>
    <property type="molecule type" value="Genomic_DNA"/>
</dbReference>
<dbReference type="GO" id="GO:0006284">
    <property type="term" value="P:base-excision repair"/>
    <property type="evidence" value="ECO:0007669"/>
    <property type="project" value="TreeGrafter"/>
</dbReference>
<accession>A0A0V8RRL9</accession>
<sequence>MSRRMRFGPAGKPVGMKSGDYVKAIEYVAKEGLEAIEYEAVRGVRISEKKARAIREAAEKYGTTLSMHAPYYINLAGSEETIRKSIERLRAAVRAASWMGAYAVVYHPGYYRDNPSPRDALRKTIESLRPLVEWMKQEGIRGVWLAPETTGKTSQVGSLDDVIEICREVEFSRPAVDWAHLYARSEGKYITSLDHVIEVIERIERELGSWAVKPLHTHFSRIEYGRGGEREHHTLSETEYGPEWRIVCRAYKETGIEGVVISESPLLDQDALVMKKMCVEEGYI</sequence>
<reference evidence="2 3" key="1">
    <citation type="submission" date="2015-11" db="EMBL/GenBank/DDBJ databases">
        <title>Genome sequence of Pyrodictium occultum PL-19, a marine hyperthermophilic archaeon isolated from Volcano, Italy.</title>
        <authorList>
            <person name="Utturkar S."/>
            <person name="Huber H."/>
            <person name="Leptihn S."/>
            <person name="Brown S."/>
            <person name="Stetter K.O."/>
            <person name="Podar M."/>
        </authorList>
    </citation>
    <scope>NUCLEOTIDE SEQUENCE [LARGE SCALE GENOMIC DNA]</scope>
    <source>
        <strain evidence="2 3">PL-19</strain>
    </source>
</reference>
<dbReference type="GO" id="GO:0003677">
    <property type="term" value="F:DNA binding"/>
    <property type="evidence" value="ECO:0007669"/>
    <property type="project" value="InterPro"/>
</dbReference>